<feature type="domain" description="Recombinase" evidence="5">
    <location>
        <begin position="184"/>
        <end position="290"/>
    </location>
</feature>
<protein>
    <submittedName>
        <fullName evidence="6">Recombinase family protein</fullName>
    </submittedName>
</protein>
<keyword evidence="7" id="KW-1185">Reference proteome</keyword>
<evidence type="ECO:0000256" key="2">
    <source>
        <dbReference type="ARBA" id="ARBA00023172"/>
    </source>
</evidence>
<dbReference type="InterPro" id="IPR025827">
    <property type="entry name" value="Zn_ribbon_recom_dom"/>
</dbReference>
<dbReference type="GO" id="GO:0000150">
    <property type="term" value="F:DNA strand exchange activity"/>
    <property type="evidence" value="ECO:0007669"/>
    <property type="project" value="InterPro"/>
</dbReference>
<dbReference type="InterPro" id="IPR036162">
    <property type="entry name" value="Resolvase-like_N_sf"/>
</dbReference>
<dbReference type="InterPro" id="IPR011109">
    <property type="entry name" value="DNA_bind_recombinase_dom"/>
</dbReference>
<dbReference type="EMBL" id="CP130472">
    <property type="protein sequence ID" value="WLS43266.1"/>
    <property type="molecule type" value="Genomic_DNA"/>
</dbReference>
<dbReference type="PANTHER" id="PTHR30461">
    <property type="entry name" value="DNA-INVERTASE FROM LAMBDOID PROPHAGE"/>
    <property type="match status" value="1"/>
</dbReference>
<reference evidence="6 7" key="1">
    <citation type="submission" date="2023-07" db="EMBL/GenBank/DDBJ databases">
        <title>Micromonospora profundi TRM 95458 converts glycerol to a new osmotic compound.</title>
        <authorList>
            <person name="Lu D."/>
        </authorList>
    </citation>
    <scope>NUCLEOTIDE SEQUENCE [LARGE SCALE GENOMIC DNA]</scope>
    <source>
        <strain evidence="6 7">TRM95458</strain>
    </source>
</reference>
<dbReference type="Pfam" id="PF13408">
    <property type="entry name" value="Zn_ribbon_recom"/>
    <property type="match status" value="1"/>
</dbReference>
<evidence type="ECO:0000313" key="6">
    <source>
        <dbReference type="EMBL" id="WLS43266.1"/>
    </source>
</evidence>
<dbReference type="InterPro" id="IPR050639">
    <property type="entry name" value="SSR_resolvase"/>
</dbReference>
<dbReference type="PROSITE" id="PS51737">
    <property type="entry name" value="RECOMBINASE_DNA_BIND"/>
    <property type="match status" value="1"/>
</dbReference>
<evidence type="ECO:0000313" key="7">
    <source>
        <dbReference type="Proteomes" id="UP001235874"/>
    </source>
</evidence>
<sequence>MTAPPLAPPKRRCRRAHQPTTAERPAGPCRVCVYIRRSTNDEHQPFSLDAQRAALEKYVRSQPGWTIVAEYEDDASGATTHRPGLRKALHAAKAGLYDVLLVYRLDRFSRSVADLLDLINILEASGVRFSSATEPVDTGGPFGRMMLQLLAVFAEFERNIIIDRVKSGMTAKASKGKWAGGTRPYGYLVNPDHRLVPHPDEAPILRDIFRLYTRDRVGTRAIATILNERGVPNRTGKKWSGHTINRIMDNPAYVGDIAYRDVYVPDAHDPLIDRNTFQRAQDIAAARGDVQTQRAMSDSDYYLTGLLTCPRCGQRYIGTSANGRTRRYRYYTCFTRTRYGKHATCDAPRLPADDLDNAILKALHDFYTTAEPVLTAMIERAHTQRASTTDDRSAELTALAHQITSTETAIDRYHTAFENGTMNDTTAGPRIRELRQQLAQLHTRHAELAAGLAAQPAPPAPGTIALIRDYLTTIMASGSDTERKAAIETLIAEVQLTDRGVVPVFKIPTDTTMPPPETDGGTSEEPPVRTMVRSVGGRGLEPRTRGYRTSRHWTCR</sequence>
<evidence type="ECO:0000256" key="3">
    <source>
        <dbReference type="SAM" id="MobiDB-lite"/>
    </source>
</evidence>
<evidence type="ECO:0000259" key="5">
    <source>
        <dbReference type="PROSITE" id="PS51737"/>
    </source>
</evidence>
<dbReference type="KEGG" id="mprn:Q3V37_17770"/>
<evidence type="ECO:0000259" key="4">
    <source>
        <dbReference type="PROSITE" id="PS51736"/>
    </source>
</evidence>
<proteinExistence type="predicted"/>
<organism evidence="6 7">
    <name type="scientific">Micromonospora profundi</name>
    <dbReference type="NCBI Taxonomy" id="1420889"/>
    <lineage>
        <taxon>Bacteria</taxon>
        <taxon>Bacillati</taxon>
        <taxon>Actinomycetota</taxon>
        <taxon>Actinomycetes</taxon>
        <taxon>Micromonosporales</taxon>
        <taxon>Micromonosporaceae</taxon>
        <taxon>Micromonospora</taxon>
    </lineage>
</organism>
<dbReference type="Gene3D" id="3.90.1750.20">
    <property type="entry name" value="Putative Large Serine Recombinase, Chain B, Domain 2"/>
    <property type="match status" value="1"/>
</dbReference>
<dbReference type="InterPro" id="IPR038109">
    <property type="entry name" value="DNA_bind_recomb_sf"/>
</dbReference>
<dbReference type="Gene3D" id="3.40.50.1390">
    <property type="entry name" value="Resolvase, N-terminal catalytic domain"/>
    <property type="match status" value="1"/>
</dbReference>
<dbReference type="InterPro" id="IPR006119">
    <property type="entry name" value="Resolv_N"/>
</dbReference>
<feature type="compositionally biased region" description="Basic residues" evidence="3">
    <location>
        <begin position="545"/>
        <end position="556"/>
    </location>
</feature>
<dbReference type="SUPFAM" id="SSF53041">
    <property type="entry name" value="Resolvase-like"/>
    <property type="match status" value="1"/>
</dbReference>
<accession>A0AAJ6HME0</accession>
<dbReference type="Pfam" id="PF00239">
    <property type="entry name" value="Resolvase"/>
    <property type="match status" value="1"/>
</dbReference>
<feature type="region of interest" description="Disordered" evidence="3">
    <location>
        <begin position="1"/>
        <end position="24"/>
    </location>
</feature>
<dbReference type="PANTHER" id="PTHR30461:SF2">
    <property type="entry name" value="SERINE RECOMBINASE PINE-RELATED"/>
    <property type="match status" value="1"/>
</dbReference>
<dbReference type="AlphaFoldDB" id="A0AAJ6HME0"/>
<feature type="region of interest" description="Disordered" evidence="3">
    <location>
        <begin position="537"/>
        <end position="556"/>
    </location>
</feature>
<feature type="domain" description="Resolvase/invertase-type recombinase catalytic" evidence="4">
    <location>
        <begin position="30"/>
        <end position="176"/>
    </location>
</feature>
<dbReference type="PROSITE" id="PS51736">
    <property type="entry name" value="RECOMBINASES_3"/>
    <property type="match status" value="1"/>
</dbReference>
<keyword evidence="1" id="KW-0238">DNA-binding</keyword>
<keyword evidence="2" id="KW-0233">DNA recombination</keyword>
<feature type="region of interest" description="Disordered" evidence="3">
    <location>
        <begin position="506"/>
        <end position="529"/>
    </location>
</feature>
<dbReference type="CDD" id="cd03768">
    <property type="entry name" value="SR_ResInv"/>
    <property type="match status" value="1"/>
</dbReference>
<name>A0AAJ6HME0_9ACTN</name>
<gene>
    <name evidence="6" type="ORF">Q3V37_17770</name>
</gene>
<dbReference type="RefSeq" id="WP_306270651.1">
    <property type="nucleotide sequence ID" value="NZ_CP130472.1"/>
</dbReference>
<dbReference type="GO" id="GO:0003677">
    <property type="term" value="F:DNA binding"/>
    <property type="evidence" value="ECO:0007669"/>
    <property type="project" value="UniProtKB-KW"/>
</dbReference>
<dbReference type="SMART" id="SM00857">
    <property type="entry name" value="Resolvase"/>
    <property type="match status" value="1"/>
</dbReference>
<evidence type="ECO:0000256" key="1">
    <source>
        <dbReference type="ARBA" id="ARBA00023125"/>
    </source>
</evidence>
<dbReference type="Pfam" id="PF07508">
    <property type="entry name" value="Recombinase"/>
    <property type="match status" value="1"/>
</dbReference>
<dbReference type="Proteomes" id="UP001235874">
    <property type="component" value="Chromosome"/>
</dbReference>